<proteinExistence type="predicted"/>
<dbReference type="HOGENOM" id="CLU_2381022_0_0_0"/>
<dbReference type="KEGG" id="ccz:CCALI_02147"/>
<sequence>MRTKARIRYRKLERQQRQVSEQLRNSLTGDQRRILLLSSLGYGHGEIARELALPEDYVVHFALGMVQRLNKSGVIPSPEWRHVLAWAEEVGILG</sequence>
<protein>
    <recommendedName>
        <fullName evidence="3">Response regulator containing a CheY-like receiver domain and an HTH DNA-binding domain</fullName>
    </recommendedName>
</protein>
<dbReference type="EMBL" id="HF951689">
    <property type="protein sequence ID" value="CCW35954.1"/>
    <property type="molecule type" value="Genomic_DNA"/>
</dbReference>
<dbReference type="RefSeq" id="WP_016483476.1">
    <property type="nucleotide sequence ID" value="NC_021487.1"/>
</dbReference>
<organism evidence="1 2">
    <name type="scientific">Chthonomonas calidirosea (strain DSM 23976 / ICMP 18418 / T49)</name>
    <dbReference type="NCBI Taxonomy" id="1303518"/>
    <lineage>
        <taxon>Bacteria</taxon>
        <taxon>Bacillati</taxon>
        <taxon>Armatimonadota</taxon>
        <taxon>Chthonomonadia</taxon>
        <taxon>Chthonomonadales</taxon>
        <taxon>Chthonomonadaceae</taxon>
        <taxon>Chthonomonas</taxon>
    </lineage>
</organism>
<dbReference type="PATRIC" id="fig|1303518.3.peg.2223"/>
<dbReference type="AlphaFoldDB" id="S0EVV7"/>
<dbReference type="InParanoid" id="S0EVV7"/>
<accession>S0EVV7</accession>
<evidence type="ECO:0000313" key="2">
    <source>
        <dbReference type="Proteomes" id="UP000014227"/>
    </source>
</evidence>
<dbReference type="Proteomes" id="UP000014227">
    <property type="component" value="Chromosome I"/>
</dbReference>
<evidence type="ECO:0000313" key="1">
    <source>
        <dbReference type="EMBL" id="CCW35954.1"/>
    </source>
</evidence>
<keyword evidence="2" id="KW-1185">Reference proteome</keyword>
<reference evidence="2" key="1">
    <citation type="submission" date="2013-03" db="EMBL/GenBank/DDBJ databases">
        <title>Genome sequence of Chthonomonas calidirosea, the first sequenced genome from the Armatimonadetes phylum (formally candidate division OP10).</title>
        <authorList>
            <person name="Lee K.C.Y."/>
            <person name="Morgan X.C."/>
            <person name="Dunfield P.F."/>
            <person name="Tamas I."/>
            <person name="Houghton K.M."/>
            <person name="Vyssotski M."/>
            <person name="Ryan J.L.J."/>
            <person name="Lagutin K."/>
            <person name="McDonald I.R."/>
            <person name="Stott M.B."/>
        </authorList>
    </citation>
    <scope>NUCLEOTIDE SEQUENCE [LARGE SCALE GENOMIC DNA]</scope>
    <source>
        <strain evidence="2">DSM 23976 / ICMP 18418 / T49</strain>
    </source>
</reference>
<gene>
    <name evidence="1" type="ORF">CCALI_02147</name>
</gene>
<evidence type="ECO:0008006" key="3">
    <source>
        <dbReference type="Google" id="ProtNLM"/>
    </source>
</evidence>
<name>S0EVV7_CHTCT</name>